<keyword evidence="2" id="KW-1185">Reference proteome</keyword>
<organism evidence="1 2">
    <name type="scientific">Acer negundo</name>
    <name type="common">Box elder</name>
    <dbReference type="NCBI Taxonomy" id="4023"/>
    <lineage>
        <taxon>Eukaryota</taxon>
        <taxon>Viridiplantae</taxon>
        <taxon>Streptophyta</taxon>
        <taxon>Embryophyta</taxon>
        <taxon>Tracheophyta</taxon>
        <taxon>Spermatophyta</taxon>
        <taxon>Magnoliopsida</taxon>
        <taxon>eudicotyledons</taxon>
        <taxon>Gunneridae</taxon>
        <taxon>Pentapetalae</taxon>
        <taxon>rosids</taxon>
        <taxon>malvids</taxon>
        <taxon>Sapindales</taxon>
        <taxon>Sapindaceae</taxon>
        <taxon>Hippocastanoideae</taxon>
        <taxon>Acereae</taxon>
        <taxon>Acer</taxon>
    </lineage>
</organism>
<reference evidence="1" key="1">
    <citation type="journal article" date="2022" name="Plant J.">
        <title>Strategies of tolerance reflected in two North American maple genomes.</title>
        <authorList>
            <person name="McEvoy S.L."/>
            <person name="Sezen U.U."/>
            <person name="Trouern-Trend A."/>
            <person name="McMahon S.M."/>
            <person name="Schaberg P.G."/>
            <person name="Yang J."/>
            <person name="Wegrzyn J.L."/>
            <person name="Swenson N.G."/>
        </authorList>
    </citation>
    <scope>NUCLEOTIDE SEQUENCE</scope>
    <source>
        <strain evidence="1">91603</strain>
    </source>
</reference>
<dbReference type="EMBL" id="JAJSOW010000108">
    <property type="protein sequence ID" value="KAI9153257.1"/>
    <property type="molecule type" value="Genomic_DNA"/>
</dbReference>
<accession>A0AAD5NDN0</accession>
<evidence type="ECO:0000313" key="1">
    <source>
        <dbReference type="EMBL" id="KAI9153257.1"/>
    </source>
</evidence>
<dbReference type="AlphaFoldDB" id="A0AAD5NDN0"/>
<sequence length="181" mass="19843">MLTTGKGKGKWVQSSRSKLKMSTNLNVNGCGPLVAGGLDRSNMEDVSMGRYGSDVGIQFLGLEGLARVLANVSKNVKPIVRSHAGFESQDQVNTSNDQVERDGDDLAKRVEVDYRENVANSSSIKKMFGWSLDEEFTKVLETGVAEGYDFNFKDKKLVDVLAAKDSSSKKWNLDVELAKSD</sequence>
<proteinExistence type="predicted"/>
<gene>
    <name evidence="1" type="ORF">LWI28_008475</name>
</gene>
<dbReference type="Proteomes" id="UP001064489">
    <property type="component" value="Chromosome 11"/>
</dbReference>
<comment type="caution">
    <text evidence="1">The sequence shown here is derived from an EMBL/GenBank/DDBJ whole genome shotgun (WGS) entry which is preliminary data.</text>
</comment>
<reference evidence="1" key="2">
    <citation type="submission" date="2023-02" db="EMBL/GenBank/DDBJ databases">
        <authorList>
            <person name="Swenson N.G."/>
            <person name="Wegrzyn J.L."/>
            <person name="Mcevoy S.L."/>
        </authorList>
    </citation>
    <scope>NUCLEOTIDE SEQUENCE</scope>
    <source>
        <strain evidence="1">91603</strain>
        <tissue evidence="1">Leaf</tissue>
    </source>
</reference>
<evidence type="ECO:0000313" key="2">
    <source>
        <dbReference type="Proteomes" id="UP001064489"/>
    </source>
</evidence>
<name>A0AAD5NDN0_ACENE</name>
<protein>
    <submittedName>
        <fullName evidence="1">Uncharacterized protein</fullName>
    </submittedName>
</protein>